<keyword evidence="2" id="KW-1133">Transmembrane helix</keyword>
<accession>A0A672S1C0</accession>
<protein>
    <submittedName>
        <fullName evidence="4">Inactive phospholipase D5-like</fullName>
    </submittedName>
</protein>
<organism evidence="4 5">
    <name type="scientific">Sinocyclocheilus grahami</name>
    <name type="common">Dianchi golden-line fish</name>
    <name type="synonym">Barbus grahami</name>
    <dbReference type="NCBI Taxonomy" id="75366"/>
    <lineage>
        <taxon>Eukaryota</taxon>
        <taxon>Metazoa</taxon>
        <taxon>Chordata</taxon>
        <taxon>Craniata</taxon>
        <taxon>Vertebrata</taxon>
        <taxon>Euteleostomi</taxon>
        <taxon>Actinopterygii</taxon>
        <taxon>Neopterygii</taxon>
        <taxon>Teleostei</taxon>
        <taxon>Ostariophysi</taxon>
        <taxon>Cypriniformes</taxon>
        <taxon>Cyprinidae</taxon>
        <taxon>Cyprininae</taxon>
        <taxon>Sinocyclocheilus</taxon>
    </lineage>
</organism>
<dbReference type="InterPro" id="IPR050874">
    <property type="entry name" value="Diverse_PLD-related"/>
</dbReference>
<keyword evidence="2" id="KW-0472">Membrane</keyword>
<dbReference type="InterPro" id="IPR032803">
    <property type="entry name" value="PLDc_3"/>
</dbReference>
<name>A0A672S1C0_SINGR</name>
<gene>
    <name evidence="4" type="primary">LOC107581384</name>
</gene>
<dbReference type="SUPFAM" id="SSF56024">
    <property type="entry name" value="Phospholipase D/nuclease"/>
    <property type="match status" value="1"/>
</dbReference>
<dbReference type="PANTHER" id="PTHR10185:SF9">
    <property type="entry name" value="INACTIVE PHOSPHOLIPASE D5"/>
    <property type="match status" value="1"/>
</dbReference>
<evidence type="ECO:0000256" key="2">
    <source>
        <dbReference type="SAM" id="Phobius"/>
    </source>
</evidence>
<reference evidence="4" key="1">
    <citation type="submission" date="2025-08" db="UniProtKB">
        <authorList>
            <consortium name="Ensembl"/>
        </authorList>
    </citation>
    <scope>IDENTIFICATION</scope>
</reference>
<keyword evidence="5" id="KW-1185">Reference proteome</keyword>
<proteinExistence type="predicted"/>
<feature type="domain" description="PLD-like" evidence="3">
    <location>
        <begin position="233"/>
        <end position="344"/>
    </location>
</feature>
<dbReference type="PANTHER" id="PTHR10185">
    <property type="entry name" value="PHOSPHOLIPASE D - RELATED"/>
    <property type="match status" value="1"/>
</dbReference>
<dbReference type="AlphaFoldDB" id="A0A672S1C0"/>
<evidence type="ECO:0000313" key="4">
    <source>
        <dbReference type="Ensembl" id="ENSSGRP00000094849.1"/>
    </source>
</evidence>
<dbReference type="Pfam" id="PF13918">
    <property type="entry name" value="PLDc_3"/>
    <property type="match status" value="1"/>
</dbReference>
<evidence type="ECO:0000313" key="5">
    <source>
        <dbReference type="Proteomes" id="UP000472262"/>
    </source>
</evidence>
<feature type="transmembrane region" description="Helical" evidence="2">
    <location>
        <begin position="71"/>
        <end position="92"/>
    </location>
</feature>
<dbReference type="Ensembl" id="ENSSGRT00000100936.1">
    <property type="protein sequence ID" value="ENSSGRP00000094849.1"/>
    <property type="gene ID" value="ENSSGRG00000047436.1"/>
</dbReference>
<feature type="compositionally biased region" description="Polar residues" evidence="1">
    <location>
        <begin position="7"/>
        <end position="31"/>
    </location>
</feature>
<feature type="region of interest" description="Disordered" evidence="1">
    <location>
        <begin position="1"/>
        <end position="31"/>
    </location>
</feature>
<sequence>ALFPSAQKPSTCNHEGTHSTQGEVSSPETGFFSTPLTRQGNSIFSAVQQQDYSAMIWLKRRDRMERSQQKCIAVFALVCCFAVLLALIFSAVDVWGEDEDGVTEENCSKNCRIVLVENIPGELSFNPNSSAHLPLAMGLNHLLDQAKLSVEIVSPYWALTFGQYLFQRLSSLKSRGVRLKIVSDQPNSIELKNAEVHYVNMTALTRGRLLSSFWVVDRKHIYIGSAGMNWKALSKLKELGVIVYDCSCLALDLHRIFSFYWQLQYRDYIPSIWSKRVTAVFSRDKPLQLRLNNTDASAYVSTSPELFCSKGRSRDLDAIRHVIREAKRFIYISVTDYLPLVNRSFRGSPIIR</sequence>
<evidence type="ECO:0000259" key="3">
    <source>
        <dbReference type="Pfam" id="PF13918"/>
    </source>
</evidence>
<keyword evidence="2" id="KW-0812">Transmembrane</keyword>
<dbReference type="Proteomes" id="UP000472262">
    <property type="component" value="Unassembled WGS sequence"/>
</dbReference>
<reference evidence="4" key="2">
    <citation type="submission" date="2025-09" db="UniProtKB">
        <authorList>
            <consortium name="Ensembl"/>
        </authorList>
    </citation>
    <scope>IDENTIFICATION</scope>
</reference>
<evidence type="ECO:0000256" key="1">
    <source>
        <dbReference type="SAM" id="MobiDB-lite"/>
    </source>
</evidence>
<dbReference type="Gene3D" id="3.30.870.10">
    <property type="entry name" value="Endonuclease Chain A"/>
    <property type="match status" value="1"/>
</dbReference>